<dbReference type="GO" id="GO:0043571">
    <property type="term" value="P:maintenance of CRISPR repeat elements"/>
    <property type="evidence" value="ECO:0007669"/>
    <property type="project" value="UniProtKB-UniRule"/>
</dbReference>
<dbReference type="GO" id="GO:0016787">
    <property type="term" value="F:hydrolase activity"/>
    <property type="evidence" value="ECO:0007669"/>
    <property type="project" value="UniProtKB-KW"/>
</dbReference>
<evidence type="ECO:0000256" key="7">
    <source>
        <dbReference type="ARBA" id="ARBA00023125"/>
    </source>
</evidence>
<dbReference type="NCBIfam" id="TIGR00287">
    <property type="entry name" value="cas1"/>
    <property type="match status" value="1"/>
</dbReference>
<dbReference type="GO" id="GO:0051607">
    <property type="term" value="P:defense response to virus"/>
    <property type="evidence" value="ECO:0007669"/>
    <property type="project" value="UniProtKB-UniRule"/>
</dbReference>
<dbReference type="InterPro" id="IPR042206">
    <property type="entry name" value="CRISPR-assoc_Cas1_C"/>
</dbReference>
<dbReference type="InterPro" id="IPR050646">
    <property type="entry name" value="Cas1"/>
</dbReference>
<keyword evidence="12" id="KW-1185">Reference proteome</keyword>
<evidence type="ECO:0000313" key="11">
    <source>
        <dbReference type="EMBL" id="QXE26171.1"/>
    </source>
</evidence>
<evidence type="ECO:0000256" key="9">
    <source>
        <dbReference type="ARBA" id="ARBA00038592"/>
    </source>
</evidence>
<dbReference type="Gene3D" id="1.20.120.920">
    <property type="entry name" value="CRISPR-associated endonuclease Cas1, C-terminal domain"/>
    <property type="match status" value="1"/>
</dbReference>
<dbReference type="GO" id="GO:0046872">
    <property type="term" value="F:metal ion binding"/>
    <property type="evidence" value="ECO:0007669"/>
    <property type="project" value="UniProtKB-UniRule"/>
</dbReference>
<keyword evidence="5 10" id="KW-0460">Magnesium</keyword>
<name>A0A975TDV2_9NOST</name>
<dbReference type="KEGG" id="rsin:B6N60_04902"/>
<organism evidence="11 12">
    <name type="scientific">Richelia sinica FACHB-800</name>
    <dbReference type="NCBI Taxonomy" id="1357546"/>
    <lineage>
        <taxon>Bacteria</taxon>
        <taxon>Bacillati</taxon>
        <taxon>Cyanobacteriota</taxon>
        <taxon>Cyanophyceae</taxon>
        <taxon>Nostocales</taxon>
        <taxon>Nostocaceae</taxon>
        <taxon>Richelia</taxon>
    </lineage>
</organism>
<dbReference type="PANTHER" id="PTHR34353:SF2">
    <property type="entry name" value="CRISPR-ASSOCIATED ENDONUCLEASE CAS1 1"/>
    <property type="match status" value="1"/>
</dbReference>
<dbReference type="CDD" id="cd09634">
    <property type="entry name" value="Cas1_I-II-III"/>
    <property type="match status" value="1"/>
</dbReference>
<evidence type="ECO:0000256" key="5">
    <source>
        <dbReference type="ARBA" id="ARBA00022842"/>
    </source>
</evidence>
<sequence>MPTVYITEQGTLLKVQGKSLNIWQLQELRLTLSLSQISQIIIFKHTHIAPKTVKLLLSEEIPTLFLTPQGEYIGRLETGSNHTPKYLAKQVHCSHNSEFTRATAESCLWAQLHNQLNLIKNFKTYYINPSLQLAENFLTLLMDDLATAYSLDELREYATSAASFYYAAFAFLLPHQFKFQRRSSCKANPLNVLFNIGYALLHQQIHCFLKSAGLHPDWANLHQENNHNSPLAYDLMAEFRAPLVDELVAYLVNSRIITLKHFTLPDSQGNVELQSHALKLFLQHWEEKLKTTVSHPHAGEVTYRQCLQLQVQEYLASLLGDVEHYRPMLISTQTSQTQINISQAPEAIPLMMVKG</sequence>
<evidence type="ECO:0000256" key="8">
    <source>
        <dbReference type="ARBA" id="ARBA00023211"/>
    </source>
</evidence>
<reference evidence="11" key="1">
    <citation type="submission" date="2017-04" db="EMBL/GenBank/DDBJ databases">
        <title>Genome deletions in a multicellular cyanobacterial endosymbiont for morphological adaptation in marine diatoms.</title>
        <authorList>
            <person name="Wang Y."/>
            <person name="Gao H."/>
            <person name="Li R."/>
            <person name="Xu X."/>
        </authorList>
    </citation>
    <scope>NUCLEOTIDE SEQUENCE</scope>
    <source>
        <strain evidence="11">FACHB 800</strain>
    </source>
</reference>
<keyword evidence="1 10" id="KW-0540">Nuclease</keyword>
<protein>
    <recommendedName>
        <fullName evidence="10">CRISPR-associated endonuclease Cas1</fullName>
        <ecNumber evidence="10">3.1.-.-</ecNumber>
    </recommendedName>
</protein>
<dbReference type="HAMAP" id="MF_01470">
    <property type="entry name" value="Cas1"/>
    <property type="match status" value="1"/>
</dbReference>
<accession>A0A975TDV2</accession>
<keyword evidence="6 10" id="KW-0051">Antiviral defense</keyword>
<dbReference type="Gene3D" id="3.100.10.20">
    <property type="entry name" value="CRISPR-associated endonuclease Cas1, N-terminal domain"/>
    <property type="match status" value="1"/>
</dbReference>
<comment type="caution">
    <text evidence="10">Lacks conserved residue(s) required for the propagation of feature annotation.</text>
</comment>
<evidence type="ECO:0000256" key="1">
    <source>
        <dbReference type="ARBA" id="ARBA00022722"/>
    </source>
</evidence>
<comment type="function">
    <text evidence="10">CRISPR (clustered regularly interspaced short palindromic repeat), is an adaptive immune system that provides protection against mobile genetic elements (viruses, transposable elements and conjugative plasmids). CRISPR clusters contain spacers, sequences complementary to antecedent mobile elements, and target invading nucleic acids. CRISPR clusters are transcribed and processed into CRISPR RNA (crRNA). Acts as a dsDNA endonuclease. Involved in the integration of spacer DNA into the CRISPR cassette.</text>
</comment>
<feature type="binding site" evidence="10">
    <location>
        <position position="222"/>
    </location>
    <ligand>
        <name>Mn(2+)</name>
        <dbReference type="ChEBI" id="CHEBI:29035"/>
    </ligand>
</feature>
<evidence type="ECO:0000256" key="6">
    <source>
        <dbReference type="ARBA" id="ARBA00023118"/>
    </source>
</evidence>
<comment type="cofactor">
    <cofactor evidence="10">
        <name>Mg(2+)</name>
        <dbReference type="ChEBI" id="CHEBI:18420"/>
    </cofactor>
    <cofactor evidence="10">
        <name>Mn(2+)</name>
        <dbReference type="ChEBI" id="CHEBI:29035"/>
    </cofactor>
</comment>
<evidence type="ECO:0000256" key="2">
    <source>
        <dbReference type="ARBA" id="ARBA00022723"/>
    </source>
</evidence>
<dbReference type="EC" id="3.1.-.-" evidence="10"/>
<dbReference type="PANTHER" id="PTHR34353">
    <property type="entry name" value="CRISPR-ASSOCIATED ENDONUCLEASE CAS1 1"/>
    <property type="match status" value="1"/>
</dbReference>
<evidence type="ECO:0000256" key="3">
    <source>
        <dbReference type="ARBA" id="ARBA00022759"/>
    </source>
</evidence>
<dbReference type="GO" id="GO:0003677">
    <property type="term" value="F:DNA binding"/>
    <property type="evidence" value="ECO:0007669"/>
    <property type="project" value="UniProtKB-KW"/>
</dbReference>
<evidence type="ECO:0000256" key="10">
    <source>
        <dbReference type="HAMAP-Rule" id="MF_01470"/>
    </source>
</evidence>
<gene>
    <name evidence="10" type="primary">cas1</name>
    <name evidence="11" type="ORF">B6N60_04902</name>
</gene>
<comment type="similarity">
    <text evidence="10">Belongs to the CRISPR-associated endonuclease Cas1 family.</text>
</comment>
<dbReference type="AlphaFoldDB" id="A0A975TDV2"/>
<keyword evidence="7 10" id="KW-0238">DNA-binding</keyword>
<keyword evidence="3 10" id="KW-0255">Endonuclease</keyword>
<comment type="subunit">
    <text evidence="9 10">Homodimer, forms a heterotetramer with a Cas2 homodimer.</text>
</comment>
<evidence type="ECO:0000313" key="12">
    <source>
        <dbReference type="Proteomes" id="UP000683511"/>
    </source>
</evidence>
<dbReference type="GO" id="GO:0004519">
    <property type="term" value="F:endonuclease activity"/>
    <property type="evidence" value="ECO:0007669"/>
    <property type="project" value="UniProtKB-UniRule"/>
</dbReference>
<dbReference type="InterPro" id="IPR002729">
    <property type="entry name" value="CRISPR-assoc_Cas1"/>
</dbReference>
<dbReference type="EMBL" id="CP021056">
    <property type="protein sequence ID" value="QXE26171.1"/>
    <property type="molecule type" value="Genomic_DNA"/>
</dbReference>
<proteinExistence type="inferred from homology"/>
<dbReference type="Pfam" id="PF01867">
    <property type="entry name" value="Cas_Cas1"/>
    <property type="match status" value="1"/>
</dbReference>
<keyword evidence="4 10" id="KW-0378">Hydrolase</keyword>
<keyword evidence="2 10" id="KW-0479">Metal-binding</keyword>
<dbReference type="RefSeq" id="WP_190606713.1">
    <property type="nucleotide sequence ID" value="NZ_CP021056.1"/>
</dbReference>
<evidence type="ECO:0000256" key="4">
    <source>
        <dbReference type="ARBA" id="ARBA00022801"/>
    </source>
</evidence>
<dbReference type="Proteomes" id="UP000683511">
    <property type="component" value="Chromosome"/>
</dbReference>
<dbReference type="InterPro" id="IPR042211">
    <property type="entry name" value="CRISPR-assoc_Cas1_N"/>
</dbReference>
<keyword evidence="8 10" id="KW-0464">Manganese</keyword>